<evidence type="ECO:0000256" key="11">
    <source>
        <dbReference type="ARBA" id="ARBA00023002"/>
    </source>
</evidence>
<dbReference type="Gene3D" id="3.30.390.50">
    <property type="entry name" value="CO dehydrogenase flavoprotein, C-terminal domain"/>
    <property type="match status" value="1"/>
</dbReference>
<dbReference type="SUPFAM" id="SSF54665">
    <property type="entry name" value="CO dehydrogenase molybdoprotein N-domain-like"/>
    <property type="match status" value="1"/>
</dbReference>
<dbReference type="Proteomes" id="UP000064967">
    <property type="component" value="Chromosome"/>
</dbReference>
<feature type="domain" description="FAD-binding PCMH-type" evidence="21">
    <location>
        <begin position="194"/>
        <end position="368"/>
    </location>
</feature>
<dbReference type="InterPro" id="IPR036683">
    <property type="entry name" value="CO_DH_flav_C_dom_sf"/>
</dbReference>
<keyword evidence="23" id="KW-1185">Reference proteome</keyword>
<dbReference type="InterPro" id="IPR016166">
    <property type="entry name" value="FAD-bd_PCMH"/>
</dbReference>
<dbReference type="NCBIfam" id="TIGR02965">
    <property type="entry name" value="xanthine_xdhB"/>
    <property type="match status" value="1"/>
</dbReference>
<dbReference type="STRING" id="1391654.AKJ09_05998"/>
<evidence type="ECO:0000256" key="13">
    <source>
        <dbReference type="ARBA" id="ARBA00023014"/>
    </source>
</evidence>
<evidence type="ECO:0000256" key="6">
    <source>
        <dbReference type="ARBA" id="ARBA00022505"/>
    </source>
</evidence>
<comment type="cofactor">
    <cofactor evidence="19">
        <name>Mo-molybdopterin cytosine dinucleotide</name>
        <dbReference type="ChEBI" id="CHEBI:71308"/>
    </cofactor>
</comment>
<dbReference type="PANTHER" id="PTHR45444">
    <property type="entry name" value="XANTHINE DEHYDROGENASE"/>
    <property type="match status" value="1"/>
</dbReference>
<dbReference type="InterPro" id="IPR000674">
    <property type="entry name" value="Ald_Oxase/Xan_DH_a/b"/>
</dbReference>
<dbReference type="Gene3D" id="3.10.20.30">
    <property type="match status" value="1"/>
</dbReference>
<dbReference type="Pfam" id="PF02738">
    <property type="entry name" value="MoCoBD_1"/>
    <property type="match status" value="1"/>
</dbReference>
<dbReference type="Pfam" id="PF00111">
    <property type="entry name" value="Fer2"/>
    <property type="match status" value="1"/>
</dbReference>
<dbReference type="PIRSF" id="PIRSF000127">
    <property type="entry name" value="Xanthine_DH"/>
    <property type="match status" value="1"/>
</dbReference>
<evidence type="ECO:0000256" key="3">
    <source>
        <dbReference type="ARBA" id="ARBA00004275"/>
    </source>
</evidence>
<dbReference type="Gene3D" id="3.30.365.10">
    <property type="entry name" value="Aldehyde oxidase/xanthine dehydrogenase, molybdopterin binding domain"/>
    <property type="match status" value="4"/>
</dbReference>
<sequence>MSFTKAPSFEFVLNGRSVRVSGESTNGSLLAWLRSQGRTGSKEGCAEGDCGACTVALVDTNARGERTYRAINSCITLLPMVAGREIVTVEGVALPEGLHPVQDAMVAHYGSQCGYCTPGFVLSMFEAYYRTDVGEGERAKERIGDQLNGNLCRCTGYRPIRDAMVDALGRKRPGDDLFQLRLKKNDGAIAKVDYQNGEQTFLRPTSLDELLDLKAAHGARAELVAGATEIGVYINKMFKRYPLLVSTEGVRELAVVEKTESHWKVGGAATLTALEEALSGEYPMIDKMLAVFASRQIRNRATLAGNVVTASPIGDMPPVMLALDAEIVLANKGGTRRMPLAEFFLGYRKTALAPDQIVRSIEFPRAQVAPGIIRRVESYKVSKRRELDISITAAAFVVDTDAANVVTHARLAFGGVAATPSRARKTEAFLLGKAWNEATLAGALSALAEEFAPIDDHRSGAEFRRNLIAGLFEKFFRGESSAAQDAPITFEGDEEGTPSECRVREGKADGRALSHESAVGHVTGSALYVDDVAARRDMLEMWPVTSPHARARVVSVDVSQAEKEPGVSCVLTANDVPGTNDVGAIRHDEPLLAAGEVFFHGQIVAVVVGESYEACRLAAAKVKVEYEPLPAVLGARDAVAKGSFHTDTHTIARGNVDAALDAAPYVVEGEFEVGGQEHFYLESHAAWAEPGEDGEIFVTSSTQHPSEVQAVVSHVLHLPRHKVVVQSPRMGGGFGGKETQGNTWASLVALAAQKTGRPTRVQLDRDLDMVLTGKRHPFYAKYKVGHDEQGKLLGARVWLYADGGWALDLSESICDRGLFHLDNSYYIPAVSFQGRVAKTNVVSHTAFRGFGGPQGMLVMEEILDRIARRLGIAPERVRERNLYRGSGETNTTHYGQELDDERIPQIWSTLVRTSRLEARRAEIEAFNATSNRIKRGIAVTPVKFGISFTATFLNQAGALVLVYRDGTVQVNHGGTEMGQGLYTKIRGIAMRELGVAESQVRVMKTQTDKVPNTSATAASSGSDLNGAAVKAACDTLRDRLAPIAAELLSAESAMPVPASAVIFEAGVARAPQVPGITIPFERVAERAYLKQVPLSATGFYRTPGIGYDKSKGRGKPFLYFAYGAAVSEVEVDGYTGMKRVLAVDILHDVGESLNPSIDRGQIEGAFVQGMGWLTAEDLRWSKDGKLLTHSASTYQIPSIGDAPPRFRVDLLQNAAQKGVIHGSKAVGEPPLMLAISVREAIRDAVAAFGEGEVELESPATHEAILKAIRKMAAGRAAPSSARAAE</sequence>
<comment type="cofactor">
    <cofactor evidence="2">
        <name>FAD</name>
        <dbReference type="ChEBI" id="CHEBI:57692"/>
    </cofactor>
</comment>
<reference evidence="22 23" key="1">
    <citation type="submission" date="2015-08" db="EMBL/GenBank/DDBJ databases">
        <authorList>
            <person name="Babu N.S."/>
            <person name="Beckwith C.J."/>
            <person name="Beseler K.G."/>
            <person name="Brison A."/>
            <person name="Carone J.V."/>
            <person name="Caskin T.P."/>
            <person name="Diamond M."/>
            <person name="Durham M.E."/>
            <person name="Foxe J.M."/>
            <person name="Go M."/>
            <person name="Henderson B.A."/>
            <person name="Jones I.B."/>
            <person name="McGettigan J.A."/>
            <person name="Micheletti S.J."/>
            <person name="Nasrallah M.E."/>
            <person name="Ortiz D."/>
            <person name="Piller C.R."/>
            <person name="Privatt S.R."/>
            <person name="Schneider S.L."/>
            <person name="Sharp S."/>
            <person name="Smith T.C."/>
            <person name="Stanton J.D."/>
            <person name="Ullery H.E."/>
            <person name="Wilson R.J."/>
            <person name="Serrano M.G."/>
            <person name="Buck G."/>
            <person name="Lee V."/>
            <person name="Wang Y."/>
            <person name="Carvalho R."/>
            <person name="Voegtly L."/>
            <person name="Shi R."/>
            <person name="Duckworth R."/>
            <person name="Johnson A."/>
            <person name="Loviza R."/>
            <person name="Walstead R."/>
            <person name="Shah Z."/>
            <person name="Kiflezghi M."/>
            <person name="Wade K."/>
            <person name="Ball S.L."/>
            <person name="Bradley K.W."/>
            <person name="Asai D.J."/>
            <person name="Bowman C.A."/>
            <person name="Russell D.A."/>
            <person name="Pope W.H."/>
            <person name="Jacobs-Sera D."/>
            <person name="Hendrix R.W."/>
            <person name="Hatfull G.F."/>
        </authorList>
    </citation>
    <scope>NUCLEOTIDE SEQUENCE [LARGE SCALE GENOMIC DNA]</scope>
    <source>
        <strain evidence="22 23">DSM 27648</strain>
    </source>
</reference>
<gene>
    <name evidence="22" type="ORF">AKJ09_05998</name>
</gene>
<proteinExistence type="inferred from homology"/>
<protein>
    <recommendedName>
        <fullName evidence="5">xanthine dehydrogenase</fullName>
        <ecNumber evidence="5">1.17.1.4</ecNumber>
    </recommendedName>
</protein>
<keyword evidence="6" id="KW-0500">Molybdenum</keyword>
<evidence type="ECO:0000259" key="21">
    <source>
        <dbReference type="PROSITE" id="PS51387"/>
    </source>
</evidence>
<dbReference type="InterPro" id="IPR036318">
    <property type="entry name" value="FAD-bd_PCMH-like_sf"/>
</dbReference>
<dbReference type="RefSeq" id="WP_146650761.1">
    <property type="nucleotide sequence ID" value="NZ_CP012333.1"/>
</dbReference>
<keyword evidence="12" id="KW-0408">Iron</keyword>
<dbReference type="Pfam" id="PF20256">
    <property type="entry name" value="MoCoBD_2"/>
    <property type="match status" value="1"/>
</dbReference>
<dbReference type="SMART" id="SM01008">
    <property type="entry name" value="Ald_Xan_dh_C"/>
    <property type="match status" value="1"/>
</dbReference>
<keyword evidence="10" id="KW-0274">FAD</keyword>
<name>A0A0K1Q1R8_9BACT</name>
<evidence type="ECO:0000256" key="16">
    <source>
        <dbReference type="ARBA" id="ARBA00034078"/>
    </source>
</evidence>
<evidence type="ECO:0000256" key="9">
    <source>
        <dbReference type="ARBA" id="ARBA00022723"/>
    </source>
</evidence>
<dbReference type="FunFam" id="3.30.365.10:FF:000002">
    <property type="entry name" value="Xanthine dehydrogenase oxidase"/>
    <property type="match status" value="1"/>
</dbReference>
<evidence type="ECO:0000256" key="1">
    <source>
        <dbReference type="ARBA" id="ARBA00001924"/>
    </source>
</evidence>
<evidence type="ECO:0000256" key="7">
    <source>
        <dbReference type="ARBA" id="ARBA00022630"/>
    </source>
</evidence>
<keyword evidence="14" id="KW-0520">NAD</keyword>
<dbReference type="InterPro" id="IPR036856">
    <property type="entry name" value="Ald_Oxase/Xan_DH_a/b_sf"/>
</dbReference>
<dbReference type="EC" id="1.17.1.4" evidence="5"/>
<dbReference type="InterPro" id="IPR036010">
    <property type="entry name" value="2Fe-2S_ferredoxin-like_sf"/>
</dbReference>
<evidence type="ECO:0000256" key="14">
    <source>
        <dbReference type="ARBA" id="ARBA00023027"/>
    </source>
</evidence>
<dbReference type="FunFam" id="3.30.365.10:FF:000001">
    <property type="entry name" value="Xanthine dehydrogenase oxidase"/>
    <property type="match status" value="1"/>
</dbReference>
<dbReference type="InterPro" id="IPR014307">
    <property type="entry name" value="Xanthine_DH_ssu"/>
</dbReference>
<dbReference type="InterPro" id="IPR006058">
    <property type="entry name" value="2Fe2S_fd_BS"/>
</dbReference>
<dbReference type="SUPFAM" id="SSF54292">
    <property type="entry name" value="2Fe-2S ferredoxin-like"/>
    <property type="match status" value="1"/>
</dbReference>
<comment type="subcellular location">
    <subcellularLocation>
        <location evidence="3">Peroxisome</location>
    </subcellularLocation>
</comment>
<comment type="similarity">
    <text evidence="4">Belongs to the xanthine dehydrogenase family.</text>
</comment>
<evidence type="ECO:0000256" key="12">
    <source>
        <dbReference type="ARBA" id="ARBA00023004"/>
    </source>
</evidence>
<dbReference type="GO" id="GO:0051537">
    <property type="term" value="F:2 iron, 2 sulfur cluster binding"/>
    <property type="evidence" value="ECO:0007669"/>
    <property type="project" value="UniProtKB-KW"/>
</dbReference>
<dbReference type="Pfam" id="PF00941">
    <property type="entry name" value="FAD_binding_5"/>
    <property type="match status" value="1"/>
</dbReference>
<feature type="domain" description="2Fe-2S ferredoxin-type" evidence="20">
    <location>
        <begin position="7"/>
        <end position="92"/>
    </location>
</feature>
<comment type="cofactor">
    <cofactor evidence="1">
        <name>Mo-molybdopterin</name>
        <dbReference type="ChEBI" id="CHEBI:71302"/>
    </cofactor>
</comment>
<dbReference type="InterPro" id="IPR008274">
    <property type="entry name" value="AldOxase/xan_DH_MoCoBD1"/>
</dbReference>
<dbReference type="InterPro" id="IPR016167">
    <property type="entry name" value="FAD-bd_PCMH_sub1"/>
</dbReference>
<organism evidence="22 23">
    <name type="scientific">Labilithrix luteola</name>
    <dbReference type="NCBI Taxonomy" id="1391654"/>
    <lineage>
        <taxon>Bacteria</taxon>
        <taxon>Pseudomonadati</taxon>
        <taxon>Myxococcota</taxon>
        <taxon>Polyangia</taxon>
        <taxon>Polyangiales</taxon>
        <taxon>Labilitrichaceae</taxon>
        <taxon>Labilithrix</taxon>
    </lineage>
</organism>
<evidence type="ECO:0000256" key="8">
    <source>
        <dbReference type="ARBA" id="ARBA00022714"/>
    </source>
</evidence>
<dbReference type="PATRIC" id="fig|1391654.3.peg.6090"/>
<dbReference type="PANTHER" id="PTHR45444:SF3">
    <property type="entry name" value="XANTHINE DEHYDROGENASE"/>
    <property type="match status" value="1"/>
</dbReference>
<dbReference type="InterPro" id="IPR046867">
    <property type="entry name" value="AldOxase/xan_DH_MoCoBD2"/>
</dbReference>
<dbReference type="SUPFAM" id="SSF56176">
    <property type="entry name" value="FAD-binding/transporter-associated domain-like"/>
    <property type="match status" value="1"/>
</dbReference>
<evidence type="ECO:0000256" key="2">
    <source>
        <dbReference type="ARBA" id="ARBA00001974"/>
    </source>
</evidence>
<dbReference type="SUPFAM" id="SSF56003">
    <property type="entry name" value="Molybdenum cofactor-binding domain"/>
    <property type="match status" value="1"/>
</dbReference>
<keyword evidence="9" id="KW-0479">Metal-binding</keyword>
<dbReference type="InterPro" id="IPR036884">
    <property type="entry name" value="2Fe-2S-bd_dom_sf"/>
</dbReference>
<dbReference type="KEGG" id="llu:AKJ09_05998"/>
<keyword evidence="8" id="KW-0001">2Fe-2S</keyword>
<dbReference type="Gene3D" id="3.30.43.10">
    <property type="entry name" value="Uridine Diphospho-n-acetylenolpyruvylglucosamine Reductase, domain 2"/>
    <property type="match status" value="1"/>
</dbReference>
<dbReference type="Pfam" id="PF01315">
    <property type="entry name" value="Ald_Xan_dh_C"/>
    <property type="match status" value="1"/>
</dbReference>
<dbReference type="EMBL" id="CP012333">
    <property type="protein sequence ID" value="AKU99334.1"/>
    <property type="molecule type" value="Genomic_DNA"/>
</dbReference>
<dbReference type="GO" id="GO:0005506">
    <property type="term" value="F:iron ion binding"/>
    <property type="evidence" value="ECO:0007669"/>
    <property type="project" value="InterPro"/>
</dbReference>
<dbReference type="GO" id="GO:0004854">
    <property type="term" value="F:xanthine dehydrogenase activity"/>
    <property type="evidence" value="ECO:0007669"/>
    <property type="project" value="UniProtKB-EC"/>
</dbReference>
<dbReference type="NCBIfam" id="TIGR02963">
    <property type="entry name" value="xanthine_xdhA"/>
    <property type="match status" value="1"/>
</dbReference>
<accession>A0A0K1Q1R8</accession>
<keyword evidence="13" id="KW-0411">Iron-sulfur</keyword>
<dbReference type="OrthoDB" id="9775084at2"/>
<evidence type="ECO:0000313" key="22">
    <source>
        <dbReference type="EMBL" id="AKU99334.1"/>
    </source>
</evidence>
<evidence type="ECO:0000256" key="5">
    <source>
        <dbReference type="ARBA" id="ARBA00013123"/>
    </source>
</evidence>
<evidence type="ECO:0000259" key="20">
    <source>
        <dbReference type="PROSITE" id="PS51085"/>
    </source>
</evidence>
<dbReference type="Gene3D" id="3.90.1170.50">
    <property type="entry name" value="Aldehyde oxidase/xanthine dehydrogenase, a/b hammerhead"/>
    <property type="match status" value="1"/>
</dbReference>
<dbReference type="Gene3D" id="1.10.150.120">
    <property type="entry name" value="[2Fe-2S]-binding domain"/>
    <property type="match status" value="1"/>
</dbReference>
<evidence type="ECO:0000256" key="10">
    <source>
        <dbReference type="ARBA" id="ARBA00022827"/>
    </source>
</evidence>
<evidence type="ECO:0000313" key="23">
    <source>
        <dbReference type="Proteomes" id="UP000064967"/>
    </source>
</evidence>
<comment type="cofactor">
    <cofactor evidence="16">
        <name>[2Fe-2S] cluster</name>
        <dbReference type="ChEBI" id="CHEBI:190135"/>
    </cofactor>
</comment>
<dbReference type="InterPro" id="IPR016169">
    <property type="entry name" value="FAD-bd_PCMH_sub2"/>
</dbReference>
<dbReference type="SUPFAM" id="SSF47741">
    <property type="entry name" value="CO dehydrogenase ISP C-domain like"/>
    <property type="match status" value="1"/>
</dbReference>
<dbReference type="InterPro" id="IPR037165">
    <property type="entry name" value="AldOxase/xan_DH_Mopterin-bd_sf"/>
</dbReference>
<evidence type="ECO:0000256" key="4">
    <source>
        <dbReference type="ARBA" id="ARBA00006849"/>
    </source>
</evidence>
<dbReference type="InterPro" id="IPR001041">
    <property type="entry name" value="2Fe-2S_ferredoxin-type"/>
</dbReference>
<dbReference type="SUPFAM" id="SSF55447">
    <property type="entry name" value="CO dehydrogenase flavoprotein C-terminal domain-like"/>
    <property type="match status" value="1"/>
</dbReference>
<comment type="catalytic activity">
    <reaction evidence="18">
        <text>hypoxanthine + NAD(+) + H2O = xanthine + NADH + H(+)</text>
        <dbReference type="Rhea" id="RHEA:24670"/>
        <dbReference type="ChEBI" id="CHEBI:15377"/>
        <dbReference type="ChEBI" id="CHEBI:15378"/>
        <dbReference type="ChEBI" id="CHEBI:17368"/>
        <dbReference type="ChEBI" id="CHEBI:17712"/>
        <dbReference type="ChEBI" id="CHEBI:57540"/>
        <dbReference type="ChEBI" id="CHEBI:57945"/>
        <dbReference type="EC" id="1.17.1.4"/>
    </reaction>
</comment>
<dbReference type="PROSITE" id="PS00197">
    <property type="entry name" value="2FE2S_FER_1"/>
    <property type="match status" value="1"/>
</dbReference>
<evidence type="ECO:0000256" key="15">
    <source>
        <dbReference type="ARBA" id="ARBA00023140"/>
    </source>
</evidence>
<dbReference type="GO" id="GO:0071949">
    <property type="term" value="F:FAD binding"/>
    <property type="evidence" value="ECO:0007669"/>
    <property type="project" value="InterPro"/>
</dbReference>
<dbReference type="InterPro" id="IPR002888">
    <property type="entry name" value="2Fe-2S-bd"/>
</dbReference>
<evidence type="ECO:0000256" key="18">
    <source>
        <dbReference type="ARBA" id="ARBA00049517"/>
    </source>
</evidence>
<dbReference type="Gene3D" id="3.30.465.10">
    <property type="match status" value="1"/>
</dbReference>
<dbReference type="PROSITE" id="PS51085">
    <property type="entry name" value="2FE2S_FER_2"/>
    <property type="match status" value="1"/>
</dbReference>
<comment type="catalytic activity">
    <reaction evidence="17">
        <text>xanthine + NAD(+) + H2O = urate + NADH + H(+)</text>
        <dbReference type="Rhea" id="RHEA:16669"/>
        <dbReference type="ChEBI" id="CHEBI:15377"/>
        <dbReference type="ChEBI" id="CHEBI:15378"/>
        <dbReference type="ChEBI" id="CHEBI:17712"/>
        <dbReference type="ChEBI" id="CHEBI:17775"/>
        <dbReference type="ChEBI" id="CHEBI:57540"/>
        <dbReference type="ChEBI" id="CHEBI:57945"/>
        <dbReference type="EC" id="1.17.1.4"/>
    </reaction>
</comment>
<dbReference type="InterPro" id="IPR005107">
    <property type="entry name" value="CO_DH_flav_C"/>
</dbReference>
<keyword evidence="15" id="KW-0576">Peroxisome</keyword>
<dbReference type="GO" id="GO:0030151">
    <property type="term" value="F:molybdenum ion binding"/>
    <property type="evidence" value="ECO:0007669"/>
    <property type="project" value="InterPro"/>
</dbReference>
<dbReference type="InterPro" id="IPR016208">
    <property type="entry name" value="Ald_Oxase/xanthine_DH-like"/>
</dbReference>
<evidence type="ECO:0000256" key="17">
    <source>
        <dbReference type="ARBA" id="ARBA00049017"/>
    </source>
</evidence>
<dbReference type="Pfam" id="PF01799">
    <property type="entry name" value="Fer2_2"/>
    <property type="match status" value="1"/>
</dbReference>
<keyword evidence="11" id="KW-0560">Oxidoreductase</keyword>
<dbReference type="Pfam" id="PF03450">
    <property type="entry name" value="CO_deh_flav_C"/>
    <property type="match status" value="1"/>
</dbReference>
<evidence type="ECO:0000256" key="19">
    <source>
        <dbReference type="ARBA" id="ARBA00053029"/>
    </source>
</evidence>
<dbReference type="PROSITE" id="PS51387">
    <property type="entry name" value="FAD_PCMH"/>
    <property type="match status" value="1"/>
</dbReference>
<keyword evidence="7" id="KW-0285">Flavoprotein</keyword>
<dbReference type="SMART" id="SM01092">
    <property type="entry name" value="CO_deh_flav_C"/>
    <property type="match status" value="1"/>
</dbReference>
<dbReference type="InterPro" id="IPR014309">
    <property type="entry name" value="Xanthine_DH_Mopterin-bd_su"/>
</dbReference>
<dbReference type="InterPro" id="IPR012675">
    <property type="entry name" value="Beta-grasp_dom_sf"/>
</dbReference>
<dbReference type="InterPro" id="IPR002346">
    <property type="entry name" value="Mopterin_DH_FAD-bd"/>
</dbReference>